<comment type="function">
    <text evidence="6">Also exhibits azoreductase activity. Catalyzes the reductive cleavage of the azo bond in aromatic azo compounds to the corresponding amines.</text>
</comment>
<dbReference type="GO" id="GO:0016652">
    <property type="term" value="F:oxidoreductase activity, acting on NAD(P)H as acceptor"/>
    <property type="evidence" value="ECO:0007669"/>
    <property type="project" value="UniProtKB-UniRule"/>
</dbReference>
<dbReference type="GO" id="GO:0016655">
    <property type="term" value="F:oxidoreductase activity, acting on NAD(P)H, quinone or similar compound as acceptor"/>
    <property type="evidence" value="ECO:0007669"/>
    <property type="project" value="InterPro"/>
</dbReference>
<accession>A0A1I1M132</accession>
<comment type="subunit">
    <text evidence="6">Homodimer.</text>
</comment>
<dbReference type="EMBL" id="FOLL01000023">
    <property type="protein sequence ID" value="SFC75370.1"/>
    <property type="molecule type" value="Genomic_DNA"/>
</dbReference>
<dbReference type="InterPro" id="IPR023048">
    <property type="entry name" value="NADH:quinone_OxRdtase_FMN_depd"/>
</dbReference>
<evidence type="ECO:0000256" key="1">
    <source>
        <dbReference type="ARBA" id="ARBA00022630"/>
    </source>
</evidence>
<dbReference type="Pfam" id="PF02525">
    <property type="entry name" value="Flavodoxin_2"/>
    <property type="match status" value="1"/>
</dbReference>
<keyword evidence="1 6" id="KW-0285">Flavoprotein</keyword>
<dbReference type="STRING" id="623281.SAMN05421747_12327"/>
<evidence type="ECO:0000256" key="4">
    <source>
        <dbReference type="ARBA" id="ARBA00023027"/>
    </source>
</evidence>
<dbReference type="HAMAP" id="MF_01216">
    <property type="entry name" value="Azoreductase_type1"/>
    <property type="match status" value="1"/>
</dbReference>
<feature type="binding site" evidence="6">
    <location>
        <begin position="96"/>
        <end position="99"/>
    </location>
    <ligand>
        <name>FMN</name>
        <dbReference type="ChEBI" id="CHEBI:58210"/>
    </ligand>
</feature>
<comment type="similarity">
    <text evidence="6">Belongs to the azoreductase type 1 family.</text>
</comment>
<dbReference type="PANTHER" id="PTHR43741:SF4">
    <property type="entry name" value="FMN-DEPENDENT NADH:QUINONE OXIDOREDUCTASE"/>
    <property type="match status" value="1"/>
</dbReference>
<dbReference type="EC" id="1.6.5.-" evidence="6"/>
<keyword evidence="3 6" id="KW-0560">Oxidoreductase</keyword>
<dbReference type="InterPro" id="IPR029039">
    <property type="entry name" value="Flavoprotein-like_sf"/>
</dbReference>
<dbReference type="OrthoDB" id="9805013at2"/>
<keyword evidence="9" id="KW-1185">Reference proteome</keyword>
<organism evidence="8 9">
    <name type="scientific">Parapedobacter composti</name>
    <dbReference type="NCBI Taxonomy" id="623281"/>
    <lineage>
        <taxon>Bacteria</taxon>
        <taxon>Pseudomonadati</taxon>
        <taxon>Bacteroidota</taxon>
        <taxon>Sphingobacteriia</taxon>
        <taxon>Sphingobacteriales</taxon>
        <taxon>Sphingobacteriaceae</taxon>
        <taxon>Parapedobacter</taxon>
    </lineage>
</organism>
<feature type="binding site" evidence="6">
    <location>
        <position position="10"/>
    </location>
    <ligand>
        <name>FMN</name>
        <dbReference type="ChEBI" id="CHEBI:58210"/>
    </ligand>
</feature>
<dbReference type="SUPFAM" id="SSF52218">
    <property type="entry name" value="Flavoproteins"/>
    <property type="match status" value="1"/>
</dbReference>
<reference evidence="8 9" key="1">
    <citation type="submission" date="2016-10" db="EMBL/GenBank/DDBJ databases">
        <authorList>
            <person name="de Groot N.N."/>
        </authorList>
    </citation>
    <scope>NUCLEOTIDE SEQUENCE [LARGE SCALE GENOMIC DNA]</scope>
    <source>
        <strain evidence="8 9">DSM 22900</strain>
    </source>
</reference>
<evidence type="ECO:0000256" key="5">
    <source>
        <dbReference type="ARBA" id="ARBA00048542"/>
    </source>
</evidence>
<keyword evidence="2 6" id="KW-0288">FMN</keyword>
<feature type="binding site" evidence="6">
    <location>
        <begin position="16"/>
        <end position="18"/>
    </location>
    <ligand>
        <name>FMN</name>
        <dbReference type="ChEBI" id="CHEBI:58210"/>
    </ligand>
</feature>
<dbReference type="GO" id="GO:0009055">
    <property type="term" value="F:electron transfer activity"/>
    <property type="evidence" value="ECO:0007669"/>
    <property type="project" value="UniProtKB-UniRule"/>
</dbReference>
<dbReference type="Proteomes" id="UP000199577">
    <property type="component" value="Unassembled WGS sequence"/>
</dbReference>
<dbReference type="Gene3D" id="3.40.50.360">
    <property type="match status" value="1"/>
</dbReference>
<comment type="catalytic activity">
    <reaction evidence="5">
        <text>N,N-dimethyl-1,4-phenylenediamine + anthranilate + 2 NAD(+) = 2-(4-dimethylaminophenyl)diazenylbenzoate + 2 NADH + 2 H(+)</text>
        <dbReference type="Rhea" id="RHEA:55872"/>
        <dbReference type="ChEBI" id="CHEBI:15378"/>
        <dbReference type="ChEBI" id="CHEBI:15783"/>
        <dbReference type="ChEBI" id="CHEBI:16567"/>
        <dbReference type="ChEBI" id="CHEBI:57540"/>
        <dbReference type="ChEBI" id="CHEBI:57945"/>
        <dbReference type="ChEBI" id="CHEBI:71579"/>
        <dbReference type="EC" id="1.7.1.17"/>
    </reaction>
    <physiologicalReaction direction="right-to-left" evidence="5">
        <dbReference type="Rhea" id="RHEA:55874"/>
    </physiologicalReaction>
</comment>
<evidence type="ECO:0000313" key="8">
    <source>
        <dbReference type="EMBL" id="SFC75370.1"/>
    </source>
</evidence>
<keyword evidence="4 6" id="KW-0520">NAD</keyword>
<evidence type="ECO:0000259" key="7">
    <source>
        <dbReference type="Pfam" id="PF02525"/>
    </source>
</evidence>
<dbReference type="AlphaFoldDB" id="A0A1I1M132"/>
<evidence type="ECO:0000256" key="3">
    <source>
        <dbReference type="ARBA" id="ARBA00023002"/>
    </source>
</evidence>
<name>A0A1I1M132_9SPHI</name>
<evidence type="ECO:0000313" key="9">
    <source>
        <dbReference type="Proteomes" id="UP000199577"/>
    </source>
</evidence>
<dbReference type="PANTHER" id="PTHR43741">
    <property type="entry name" value="FMN-DEPENDENT NADH-AZOREDUCTASE 1"/>
    <property type="match status" value="1"/>
</dbReference>
<proteinExistence type="inferred from homology"/>
<dbReference type="InterPro" id="IPR003680">
    <property type="entry name" value="Flavodoxin_fold"/>
</dbReference>
<feature type="domain" description="Flavodoxin-like fold" evidence="7">
    <location>
        <begin position="3"/>
        <end position="197"/>
    </location>
</feature>
<dbReference type="RefSeq" id="WP_090974950.1">
    <property type="nucleotide sequence ID" value="NZ_FOLL01000023.1"/>
</dbReference>
<dbReference type="EC" id="1.7.1.17" evidence="6"/>
<comment type="cofactor">
    <cofactor evidence="6">
        <name>FMN</name>
        <dbReference type="ChEBI" id="CHEBI:58210"/>
    </cofactor>
    <text evidence="6">Binds 1 FMN per subunit.</text>
</comment>
<sequence>MTRILNVISSPRGGDSNSTKLANAIVAQLCNIYPGASVKQRDLARDHLPHLSSTHLGAFFTPVEQHTDTLKASIRYSDEAIAELMAADVIVIAAPMYNFAPTSTLKAWLDQISRAGVTFRYTADGPEGLVTGKKIYLAITTGGIYSEAPGLAYDFLTPYLKHVLSFMGMTDITVVRGEGFAIPHLQQNALEKAIDSIALQPASVS</sequence>
<comment type="catalytic activity">
    <reaction evidence="6">
        <text>2 a quinone + NADH + H(+) = 2 a 1,4-benzosemiquinone + NAD(+)</text>
        <dbReference type="Rhea" id="RHEA:65952"/>
        <dbReference type="ChEBI" id="CHEBI:15378"/>
        <dbReference type="ChEBI" id="CHEBI:57540"/>
        <dbReference type="ChEBI" id="CHEBI:57945"/>
        <dbReference type="ChEBI" id="CHEBI:132124"/>
        <dbReference type="ChEBI" id="CHEBI:134225"/>
    </reaction>
</comment>
<evidence type="ECO:0000256" key="2">
    <source>
        <dbReference type="ARBA" id="ARBA00022643"/>
    </source>
</evidence>
<comment type="function">
    <text evidence="6">Quinone reductase that provides resistance to thiol-specific stress caused by electrophilic quinones.</text>
</comment>
<protein>
    <recommendedName>
        <fullName evidence="6">FMN dependent NADH:quinone oxidoreductase</fullName>
        <ecNumber evidence="6">1.6.5.-</ecNumber>
    </recommendedName>
    <alternativeName>
        <fullName evidence="6">Azo-dye reductase</fullName>
    </alternativeName>
    <alternativeName>
        <fullName evidence="6">FMN-dependent NADH-azo compound oxidoreductase</fullName>
    </alternativeName>
    <alternativeName>
        <fullName evidence="6">FMN-dependent NADH-azoreductase</fullName>
        <ecNumber evidence="6">1.7.1.17</ecNumber>
    </alternativeName>
</protein>
<dbReference type="InterPro" id="IPR050104">
    <property type="entry name" value="FMN-dep_NADH:Q_OxRdtase_AzoR1"/>
</dbReference>
<feature type="binding site" evidence="6">
    <location>
        <begin position="140"/>
        <end position="143"/>
    </location>
    <ligand>
        <name>FMN</name>
        <dbReference type="ChEBI" id="CHEBI:58210"/>
    </ligand>
</feature>
<gene>
    <name evidence="6" type="primary">azoR</name>
    <name evidence="8" type="ORF">SAMN05421747_12327</name>
</gene>
<evidence type="ECO:0000256" key="6">
    <source>
        <dbReference type="HAMAP-Rule" id="MF_01216"/>
    </source>
</evidence>
<dbReference type="GO" id="GO:0010181">
    <property type="term" value="F:FMN binding"/>
    <property type="evidence" value="ECO:0007669"/>
    <property type="project" value="UniProtKB-UniRule"/>
</dbReference>